<protein>
    <submittedName>
        <fullName evidence="7">YhgE/Pip domain-containing protein</fullName>
    </submittedName>
</protein>
<evidence type="ECO:0000259" key="6">
    <source>
        <dbReference type="Pfam" id="PF12698"/>
    </source>
</evidence>
<feature type="transmembrane region" description="Helical" evidence="5">
    <location>
        <begin position="523"/>
        <end position="546"/>
    </location>
</feature>
<dbReference type="InterPro" id="IPR013525">
    <property type="entry name" value="ABC2_TM"/>
</dbReference>
<dbReference type="OrthoDB" id="9811483at2"/>
<keyword evidence="4 5" id="KW-0472">Membrane</keyword>
<evidence type="ECO:0000256" key="2">
    <source>
        <dbReference type="ARBA" id="ARBA00022692"/>
    </source>
</evidence>
<feature type="transmembrane region" description="Helical" evidence="5">
    <location>
        <begin position="553"/>
        <end position="572"/>
    </location>
</feature>
<keyword evidence="8" id="KW-1185">Reference proteome</keyword>
<name>A0A5J5IVX7_9MICO</name>
<dbReference type="AlphaFoldDB" id="A0A5J5IVX7"/>
<organism evidence="7 8">
    <name type="scientific">Microbacterium radiodurans</name>
    <dbReference type="NCBI Taxonomy" id="661398"/>
    <lineage>
        <taxon>Bacteria</taxon>
        <taxon>Bacillati</taxon>
        <taxon>Actinomycetota</taxon>
        <taxon>Actinomycetes</taxon>
        <taxon>Micrococcales</taxon>
        <taxon>Microbacteriaceae</taxon>
        <taxon>Microbacterium</taxon>
    </lineage>
</organism>
<dbReference type="Gene3D" id="3.40.1710.10">
    <property type="entry name" value="abc type-2 transporter like domain"/>
    <property type="match status" value="1"/>
</dbReference>
<dbReference type="RefSeq" id="WP_150417923.1">
    <property type="nucleotide sequence ID" value="NZ_VYRZ01000001.1"/>
</dbReference>
<dbReference type="InterPro" id="IPR017500">
    <property type="entry name" value="Phage_infect_YhgE_N"/>
</dbReference>
<accession>A0A5J5IVX7</accession>
<dbReference type="EMBL" id="VYRZ01000001">
    <property type="protein sequence ID" value="KAA9089291.1"/>
    <property type="molecule type" value="Genomic_DNA"/>
</dbReference>
<evidence type="ECO:0000313" key="8">
    <source>
        <dbReference type="Proteomes" id="UP000327039"/>
    </source>
</evidence>
<dbReference type="Pfam" id="PF12698">
    <property type="entry name" value="ABC2_membrane_3"/>
    <property type="match status" value="1"/>
</dbReference>
<reference evidence="8" key="1">
    <citation type="submission" date="2019-09" db="EMBL/GenBank/DDBJ databases">
        <title>Mumia zhuanghuii sp. nov. isolated from the intestinal contents of plateau pika (Ochotona curzoniae) in the Qinghai-Tibet plateau of China.</title>
        <authorList>
            <person name="Tian Z."/>
        </authorList>
    </citation>
    <scope>NUCLEOTIDE SEQUENCE [LARGE SCALE GENOMIC DNA]</scope>
    <source>
        <strain evidence="8">DSM 25564</strain>
    </source>
</reference>
<feature type="transmembrane region" description="Helical" evidence="5">
    <location>
        <begin position="607"/>
        <end position="629"/>
    </location>
</feature>
<feature type="transmembrane region" description="Helical" evidence="5">
    <location>
        <begin position="447"/>
        <end position="471"/>
    </location>
</feature>
<dbReference type="InterPro" id="IPR023908">
    <property type="entry name" value="xxxLxxG_rpt"/>
</dbReference>
<dbReference type="Proteomes" id="UP000327039">
    <property type="component" value="Unassembled WGS sequence"/>
</dbReference>
<comment type="subcellular location">
    <subcellularLocation>
        <location evidence="1">Membrane</location>
        <topology evidence="1">Multi-pass membrane protein</topology>
    </subcellularLocation>
</comment>
<dbReference type="GO" id="GO:0016020">
    <property type="term" value="C:membrane"/>
    <property type="evidence" value="ECO:0007669"/>
    <property type="project" value="UniProtKB-SubCell"/>
</dbReference>
<dbReference type="PANTHER" id="PTHR43077">
    <property type="entry name" value="TRANSPORT PERMEASE YVFS-RELATED"/>
    <property type="match status" value="1"/>
</dbReference>
<keyword evidence="2 5" id="KW-0812">Transmembrane</keyword>
<evidence type="ECO:0000256" key="4">
    <source>
        <dbReference type="ARBA" id="ARBA00023136"/>
    </source>
</evidence>
<gene>
    <name evidence="7" type="ORF">F6B42_02040</name>
</gene>
<evidence type="ECO:0000256" key="1">
    <source>
        <dbReference type="ARBA" id="ARBA00004141"/>
    </source>
</evidence>
<dbReference type="NCBIfam" id="TIGR03061">
    <property type="entry name" value="pip_yhgE_Nterm"/>
    <property type="match status" value="1"/>
</dbReference>
<evidence type="ECO:0000313" key="7">
    <source>
        <dbReference type="EMBL" id="KAA9089291.1"/>
    </source>
</evidence>
<dbReference type="InterPro" id="IPR017501">
    <property type="entry name" value="Phage_infect_YhgE_C"/>
</dbReference>
<dbReference type="InterPro" id="IPR051328">
    <property type="entry name" value="T7SS_ABC-Transporter"/>
</dbReference>
<evidence type="ECO:0000256" key="5">
    <source>
        <dbReference type="SAM" id="Phobius"/>
    </source>
</evidence>
<dbReference type="NCBIfam" id="TIGR03057">
    <property type="entry name" value="xxxLxxG_by_4"/>
    <property type="match status" value="3"/>
</dbReference>
<feature type="transmembrane region" description="Helical" evidence="5">
    <location>
        <begin position="492"/>
        <end position="517"/>
    </location>
</feature>
<sequence>MKIPALLTAELRRLTATRMSVVALIALMLVPVLYGGLYLWANQDPYGKLSELPVALVDLDEGAPAADGAGAVDYGAQVADQLVDDGSFAWRRLDADAAREALRTGEVDFSVTLPADFSAALVSPSGDAPTQATILLSTNDANNYLASTIGSQAVERIRSSVAELVGREAASRLLTGIADIRVQLQDAATGATSLADGAGQAHDGAAQLADGAGRLSAGTAQLDDGARSLAGGAAQLADGSRTLAGGAADLATGAAQVADGTATIAGYADRAGSAVDEAAARLPEVRSDIARILADRGLDQAQIDEVLRTLDPIGDRLATGAARVDDAVSQVDRLAAGAAQVSAGATRLSGGAGDLATGTATLSAGADQLATGTGDAAAGAASLDEGAASLAGGLATLDDGAGRLRDGLEAGVAQLPDTTSAVRDQQARTIADPVAVDSGNLARAGDYGAGLAPFFAALAGWIGIYALFLIVKPISRRAVTALRSPVRVTLAGWLTPALLGSLGMVALFGVLSLALGFDFSSPVGTLGVLLTASFTYAAIILALNVWLGSVGQFLGLVLMVVQLVTAGGTFPWQTLPAPLAALHHVLPMGYVVDAMRQWMYGGDLSRIPLDIAVLFAWMVGALLLAVVGVTRMTQRRTLRDLQPSLIG</sequence>
<comment type="caution">
    <text evidence="7">The sequence shown here is derived from an EMBL/GenBank/DDBJ whole genome shotgun (WGS) entry which is preliminary data.</text>
</comment>
<feature type="domain" description="ABC-2 type transporter transmembrane" evidence="6">
    <location>
        <begin position="446"/>
        <end position="626"/>
    </location>
</feature>
<proteinExistence type="predicted"/>
<dbReference type="Gene3D" id="1.10.287.950">
    <property type="entry name" value="Methyl-accepting chemotaxis protein"/>
    <property type="match status" value="1"/>
</dbReference>
<dbReference type="SUPFAM" id="SSF58104">
    <property type="entry name" value="Methyl-accepting chemotaxis protein (MCP) signaling domain"/>
    <property type="match status" value="1"/>
</dbReference>
<feature type="transmembrane region" description="Helical" evidence="5">
    <location>
        <begin position="21"/>
        <end position="41"/>
    </location>
</feature>
<evidence type="ECO:0000256" key="3">
    <source>
        <dbReference type="ARBA" id="ARBA00022989"/>
    </source>
</evidence>
<dbReference type="GO" id="GO:0140359">
    <property type="term" value="F:ABC-type transporter activity"/>
    <property type="evidence" value="ECO:0007669"/>
    <property type="project" value="InterPro"/>
</dbReference>
<dbReference type="NCBIfam" id="TIGR03062">
    <property type="entry name" value="pip_yhgE_Cterm"/>
    <property type="match status" value="1"/>
</dbReference>
<keyword evidence="3 5" id="KW-1133">Transmembrane helix</keyword>
<dbReference type="PANTHER" id="PTHR43077:SF10">
    <property type="entry name" value="TRANSPORT PERMEASE PROTEIN"/>
    <property type="match status" value="1"/>
</dbReference>